<evidence type="ECO:0000256" key="2">
    <source>
        <dbReference type="ARBA" id="ARBA00023015"/>
    </source>
</evidence>
<dbReference type="Pfam" id="PF06114">
    <property type="entry name" value="Peptidase_M78"/>
    <property type="match status" value="1"/>
</dbReference>
<dbReference type="EMBL" id="CP023466">
    <property type="protein sequence ID" value="ATE78246.1"/>
    <property type="molecule type" value="Genomic_DNA"/>
</dbReference>
<keyword evidence="4" id="KW-0804">Transcription</keyword>
<dbReference type="Proteomes" id="UP000218385">
    <property type="component" value="Chromosome"/>
</dbReference>
<organism evidence="6 7">
    <name type="scientific">Pseudomonas frederiksbergensis</name>
    <dbReference type="NCBI Taxonomy" id="104087"/>
    <lineage>
        <taxon>Bacteria</taxon>
        <taxon>Pseudomonadati</taxon>
        <taxon>Pseudomonadota</taxon>
        <taxon>Gammaproteobacteria</taxon>
        <taxon>Pseudomonadales</taxon>
        <taxon>Pseudomonadaceae</taxon>
        <taxon>Pseudomonas</taxon>
    </lineage>
</organism>
<protein>
    <submittedName>
        <fullName evidence="6">Cro/Cl family transcriptional regulator</fullName>
    </submittedName>
</protein>
<dbReference type="Pfam" id="PF13560">
    <property type="entry name" value="HTH_31"/>
    <property type="match status" value="1"/>
</dbReference>
<dbReference type="InterPro" id="IPR010982">
    <property type="entry name" value="Lambda_DNA-bd_dom_sf"/>
</dbReference>
<sequence length="477" mass="53166">MRKTFMGIRLRTLREQRGLTQAGMAEALQLSPSYLSQLEHDQRPLTVAVLLRLKQVFDMDVQLFSESDEMRLSAELRETLATLPGAGNIVDTEIQALAQQMPAIGQALLQLHRRCQSAEERLGELAHDAAVGSTVPPYEEVRDYFYGRRNHVVELDALAESLHHDWQLDSPCADSSLDLSTRIATGLNQRLAKAHGVRLVPVPDHSAEGNEALRDYDPQTRTLRVPARMPARRLAFHLATQLAFLEAGELIHQLADDGQFSSDDARALGRMGLAGYFAGALLLPYTAFLNAAEALRYDVELLAQRFDVSFETVCHRLSTLQRPDQRGIPFFFVRVDRAGNVSKSQSATDFHFSRTGGTCPLWNVYEAFSQPRRTLTQVAQTPDGRSYLWIARAVLQQSGGYNAPARSFAIGLGCDLRHAARTVYSKGLSLDDPDAVIPIGPGCKVCDRKNCIQRAFPPLGQKLRVNENLRYVVPYRQ</sequence>
<dbReference type="GO" id="GO:0005829">
    <property type="term" value="C:cytosol"/>
    <property type="evidence" value="ECO:0007669"/>
    <property type="project" value="TreeGrafter"/>
</dbReference>
<dbReference type="PANTHER" id="PTHR46797">
    <property type="entry name" value="HTH-TYPE TRANSCRIPTIONAL REGULATOR"/>
    <property type="match status" value="1"/>
</dbReference>
<name>A0AB33EGF1_9PSED</name>
<accession>A0AB33EGF1</accession>
<evidence type="ECO:0000313" key="7">
    <source>
        <dbReference type="Proteomes" id="UP000218385"/>
    </source>
</evidence>
<evidence type="ECO:0000256" key="1">
    <source>
        <dbReference type="ARBA" id="ARBA00007227"/>
    </source>
</evidence>
<dbReference type="PANTHER" id="PTHR46797:SF23">
    <property type="entry name" value="HTH-TYPE TRANSCRIPTIONAL REGULATOR SUTR"/>
    <property type="match status" value="1"/>
</dbReference>
<evidence type="ECO:0000313" key="6">
    <source>
        <dbReference type="EMBL" id="ATE78246.1"/>
    </source>
</evidence>
<dbReference type="GO" id="GO:0003700">
    <property type="term" value="F:DNA-binding transcription factor activity"/>
    <property type="evidence" value="ECO:0007669"/>
    <property type="project" value="TreeGrafter"/>
</dbReference>
<dbReference type="AlphaFoldDB" id="A0AB33EGF1"/>
<reference evidence="6 7" key="1">
    <citation type="submission" date="2017-09" db="EMBL/GenBank/DDBJ databases">
        <title>Complete Genome sequence of Lysobacter capsici KNU-15.</title>
        <authorList>
            <person name="Kim M.-C."/>
            <person name="Yi H."/>
            <person name="Lee D.-W."/>
            <person name="Shin J.-H."/>
        </authorList>
    </citation>
    <scope>NUCLEOTIDE SEQUENCE [LARGE SCALE GENOMIC DNA]</scope>
    <source>
        <strain evidence="6 7">KNU-15</strain>
    </source>
</reference>
<proteinExistence type="inferred from homology"/>
<dbReference type="InterPro" id="IPR018653">
    <property type="entry name" value="ScfR_C"/>
</dbReference>
<dbReference type="PROSITE" id="PS50943">
    <property type="entry name" value="HTH_CROC1"/>
    <property type="match status" value="1"/>
</dbReference>
<dbReference type="InterPro" id="IPR050807">
    <property type="entry name" value="TransReg_Diox_bact_type"/>
</dbReference>
<dbReference type="PIRSF" id="PIRSF019251">
    <property type="entry name" value="Rv0465c"/>
    <property type="match status" value="1"/>
</dbReference>
<dbReference type="InterPro" id="IPR010359">
    <property type="entry name" value="IrrE_HExxH"/>
</dbReference>
<dbReference type="Gene3D" id="1.10.260.40">
    <property type="entry name" value="lambda repressor-like DNA-binding domains"/>
    <property type="match status" value="1"/>
</dbReference>
<dbReference type="Pfam" id="PF09856">
    <property type="entry name" value="ScfRs"/>
    <property type="match status" value="1"/>
</dbReference>
<dbReference type="CDD" id="cd00093">
    <property type="entry name" value="HTH_XRE"/>
    <property type="match status" value="1"/>
</dbReference>
<evidence type="ECO:0000256" key="4">
    <source>
        <dbReference type="ARBA" id="ARBA00023163"/>
    </source>
</evidence>
<comment type="similarity">
    <text evidence="1">Belongs to the short-chain fatty acyl-CoA assimilation regulator (ScfR) family.</text>
</comment>
<dbReference type="RefSeq" id="WP_096480532.1">
    <property type="nucleotide sequence ID" value="NZ_CP023466.1"/>
</dbReference>
<evidence type="ECO:0000256" key="3">
    <source>
        <dbReference type="ARBA" id="ARBA00023125"/>
    </source>
</evidence>
<dbReference type="InterPro" id="IPR001387">
    <property type="entry name" value="Cro/C1-type_HTH"/>
</dbReference>
<keyword evidence="2" id="KW-0805">Transcription regulation</keyword>
<gene>
    <name evidence="6" type="ORF">CNN82_18105</name>
</gene>
<dbReference type="GO" id="GO:0003677">
    <property type="term" value="F:DNA binding"/>
    <property type="evidence" value="ECO:0007669"/>
    <property type="project" value="UniProtKB-KW"/>
</dbReference>
<dbReference type="SMART" id="SM00530">
    <property type="entry name" value="HTH_XRE"/>
    <property type="match status" value="1"/>
</dbReference>
<feature type="domain" description="HTH cro/C1-type" evidence="5">
    <location>
        <begin position="10"/>
        <end position="64"/>
    </location>
</feature>
<dbReference type="SUPFAM" id="SSF47413">
    <property type="entry name" value="lambda repressor-like DNA-binding domains"/>
    <property type="match status" value="1"/>
</dbReference>
<dbReference type="InterPro" id="IPR026281">
    <property type="entry name" value="HTH_RamB"/>
</dbReference>
<evidence type="ECO:0000259" key="5">
    <source>
        <dbReference type="PROSITE" id="PS50943"/>
    </source>
</evidence>
<keyword evidence="3" id="KW-0238">DNA-binding</keyword>